<reference evidence="1" key="1">
    <citation type="submission" date="2020-06" db="EMBL/GenBank/DDBJ databases">
        <authorList>
            <person name="Li T."/>
            <person name="Hu X."/>
            <person name="Zhang T."/>
            <person name="Song X."/>
            <person name="Zhang H."/>
            <person name="Dai N."/>
            <person name="Sheng W."/>
            <person name="Hou X."/>
            <person name="Wei L."/>
        </authorList>
    </citation>
    <scope>NUCLEOTIDE SEQUENCE</scope>
    <source>
        <strain evidence="1">G01</strain>
        <tissue evidence="1">Leaf</tissue>
    </source>
</reference>
<evidence type="ECO:0000313" key="1">
    <source>
        <dbReference type="EMBL" id="KAL0294133.1"/>
    </source>
</evidence>
<protein>
    <recommendedName>
        <fullName evidence="2">DUF4283 domain-containing protein</fullName>
    </recommendedName>
</protein>
<comment type="caution">
    <text evidence="1">The sequence shown here is derived from an EMBL/GenBank/DDBJ whole genome shotgun (WGS) entry which is preliminary data.</text>
</comment>
<dbReference type="AlphaFoldDB" id="A0AAW2JIE3"/>
<dbReference type="EMBL" id="JACGWK010000904">
    <property type="protein sequence ID" value="KAL0294133.1"/>
    <property type="molecule type" value="Genomic_DNA"/>
</dbReference>
<reference evidence="1" key="2">
    <citation type="journal article" date="2024" name="Plant">
        <title>Genomic evolution and insights into agronomic trait innovations of Sesamum species.</title>
        <authorList>
            <person name="Miao H."/>
            <person name="Wang L."/>
            <person name="Qu L."/>
            <person name="Liu H."/>
            <person name="Sun Y."/>
            <person name="Le M."/>
            <person name="Wang Q."/>
            <person name="Wei S."/>
            <person name="Zheng Y."/>
            <person name="Lin W."/>
            <person name="Duan Y."/>
            <person name="Cao H."/>
            <person name="Xiong S."/>
            <person name="Wang X."/>
            <person name="Wei L."/>
            <person name="Li C."/>
            <person name="Ma Q."/>
            <person name="Ju M."/>
            <person name="Zhao R."/>
            <person name="Li G."/>
            <person name="Mu C."/>
            <person name="Tian Q."/>
            <person name="Mei H."/>
            <person name="Zhang T."/>
            <person name="Gao T."/>
            <person name="Zhang H."/>
        </authorList>
    </citation>
    <scope>NUCLEOTIDE SEQUENCE</scope>
    <source>
        <strain evidence="1">G01</strain>
    </source>
</reference>
<sequence>MEEVIEGGPWLFQANRLSFKDGRAWFYVNISIRKFRCGLDFVIYRLSFGPMKDLVRLLAGSDGRCIKIQSLGHARAGFRSCMCDA</sequence>
<organism evidence="1">
    <name type="scientific">Sesamum angustifolium</name>
    <dbReference type="NCBI Taxonomy" id="2727405"/>
    <lineage>
        <taxon>Eukaryota</taxon>
        <taxon>Viridiplantae</taxon>
        <taxon>Streptophyta</taxon>
        <taxon>Embryophyta</taxon>
        <taxon>Tracheophyta</taxon>
        <taxon>Spermatophyta</taxon>
        <taxon>Magnoliopsida</taxon>
        <taxon>eudicotyledons</taxon>
        <taxon>Gunneridae</taxon>
        <taxon>Pentapetalae</taxon>
        <taxon>asterids</taxon>
        <taxon>lamiids</taxon>
        <taxon>Lamiales</taxon>
        <taxon>Pedaliaceae</taxon>
        <taxon>Sesamum</taxon>
    </lineage>
</organism>
<name>A0AAW2JIE3_9LAMI</name>
<evidence type="ECO:0008006" key="2">
    <source>
        <dbReference type="Google" id="ProtNLM"/>
    </source>
</evidence>
<accession>A0AAW2JIE3</accession>
<proteinExistence type="predicted"/>
<gene>
    <name evidence="1" type="ORF">Sangu_3223900</name>
</gene>